<sequence>MFQVKLKLLDPNWGITSDFVKSRDSVDSLITHIIHDLESPHFPRNATMQMQFYFICNMDQMPLIVKSNRKDVMDRLVRLQNDIVKTMTIDGPDEIFMYTKKIIAYITLLSGLGNPTVNSRKRVKVVFKIVELVVAVVETLEHIYSKVIVIKQKWHMCMPGPTNHHMLQTEEEVLDIVEDDPSTSTREIARQVYIEALKAFNSVMDDTELLEFAQSNAVDKEVQLDKLGKVVCGIRLYNKDCQKGGEGIENGKYYTVFKQDLQILLVAAMEKVNLLTTIVDTNYMIQETESAPKLVCKLPPEFAEGYLDNMKDLLIMYRQYELFLRKIHNTTYMRIAIPANIIFPLFEELAEIWAEMQDQVVLLSKYNQILTNIEMFMKYAFYNKDLFRSVLDQDGARTDAQRLEETANLKLESGNEKVRIISAKKFPDIDKIQLQYLGFCCWKLVESDGGLVPGNPSMGVACFEDMYYVFSSPEACIEFSKRPKDYVMRVLELVRKKPHLIHFLDIKEQLQEVADLKQLTEEKIMKTSKEKEVQCLEFTEIMPSNIDRSYMWNIWDLKREAIQLANLSKCKTVSTQTWRTPSRNTIQSQTYEQRDKNLQTKQDNYSNVPKPSNFIYGLRGRKDNEQFIIDLTRPVEE</sequence>
<evidence type="ECO:0000256" key="6">
    <source>
        <dbReference type="ARBA" id="ARBA00023069"/>
    </source>
</evidence>
<keyword evidence="8" id="KW-0966">Cell projection</keyword>
<evidence type="ECO:0000256" key="3">
    <source>
        <dbReference type="ARBA" id="ARBA00021602"/>
    </source>
</evidence>
<name>A0ABQ9J5Q2_9CUCU</name>
<evidence type="ECO:0000313" key="11">
    <source>
        <dbReference type="Proteomes" id="UP001162164"/>
    </source>
</evidence>
<keyword evidence="5" id="KW-0970">Cilium biogenesis/degradation</keyword>
<evidence type="ECO:0000256" key="5">
    <source>
        <dbReference type="ARBA" id="ARBA00022794"/>
    </source>
</evidence>
<gene>
    <name evidence="10" type="ORF">NQ317_008189</name>
</gene>
<evidence type="ECO:0000256" key="2">
    <source>
        <dbReference type="ARBA" id="ARBA00010500"/>
    </source>
</evidence>
<comment type="subcellular location">
    <subcellularLocation>
        <location evidence="1">Cytoplasm</location>
        <location evidence="1">Cytoskeleton</location>
        <location evidence="1">Cilium axoneme</location>
    </subcellularLocation>
</comment>
<evidence type="ECO:0000256" key="9">
    <source>
        <dbReference type="ARBA" id="ARBA00045321"/>
    </source>
</evidence>
<keyword evidence="4" id="KW-0963">Cytoplasm</keyword>
<organism evidence="10 11">
    <name type="scientific">Molorchus minor</name>
    <dbReference type="NCBI Taxonomy" id="1323400"/>
    <lineage>
        <taxon>Eukaryota</taxon>
        <taxon>Metazoa</taxon>
        <taxon>Ecdysozoa</taxon>
        <taxon>Arthropoda</taxon>
        <taxon>Hexapoda</taxon>
        <taxon>Insecta</taxon>
        <taxon>Pterygota</taxon>
        <taxon>Neoptera</taxon>
        <taxon>Endopterygota</taxon>
        <taxon>Coleoptera</taxon>
        <taxon>Polyphaga</taxon>
        <taxon>Cucujiformia</taxon>
        <taxon>Chrysomeloidea</taxon>
        <taxon>Cerambycidae</taxon>
        <taxon>Lamiinae</taxon>
        <taxon>Monochamini</taxon>
        <taxon>Molorchus</taxon>
    </lineage>
</organism>
<comment type="similarity">
    <text evidence="2">Belongs to the CFAP206 family.</text>
</comment>
<dbReference type="Proteomes" id="UP001162164">
    <property type="component" value="Unassembled WGS sequence"/>
</dbReference>
<evidence type="ECO:0000256" key="4">
    <source>
        <dbReference type="ARBA" id="ARBA00022490"/>
    </source>
</evidence>
<reference evidence="10" key="1">
    <citation type="journal article" date="2023" name="Insect Mol. Biol.">
        <title>Genome sequencing provides insights into the evolution of gene families encoding plant cell wall-degrading enzymes in longhorned beetles.</title>
        <authorList>
            <person name="Shin N.R."/>
            <person name="Okamura Y."/>
            <person name="Kirsch R."/>
            <person name="Pauchet Y."/>
        </authorList>
    </citation>
    <scope>NUCLEOTIDE SEQUENCE</scope>
    <source>
        <strain evidence="10">MMC_N1</strain>
    </source>
</reference>
<protein>
    <recommendedName>
        <fullName evidence="3">Cilia- and flagella-associated protein 206</fullName>
    </recommendedName>
</protein>
<keyword evidence="6" id="KW-0969">Cilium</keyword>
<proteinExistence type="inferred from homology"/>
<keyword evidence="11" id="KW-1185">Reference proteome</keyword>
<dbReference type="PANTHER" id="PTHR21442">
    <property type="entry name" value="CILIA- AND FLAGELLA-ASSOCIATED PROTEIN 206"/>
    <property type="match status" value="1"/>
</dbReference>
<keyword evidence="7" id="KW-0206">Cytoskeleton</keyword>
<comment type="function">
    <text evidence="9">Essential for sperm motility and is involved in the regulation of the beating frequency of motile cilia on the epithelial cells of the respiratory tract. Required for the establishment of radial spokes in sperm flagella.</text>
</comment>
<accession>A0ABQ9J5Q2</accession>
<evidence type="ECO:0000256" key="1">
    <source>
        <dbReference type="ARBA" id="ARBA00004430"/>
    </source>
</evidence>
<dbReference type="PANTHER" id="PTHR21442:SF0">
    <property type="entry name" value="CILIA- AND FLAGELLA-ASSOCIATED PROTEIN 206"/>
    <property type="match status" value="1"/>
</dbReference>
<dbReference type="InterPro" id="IPR021897">
    <property type="entry name" value="FAP206"/>
</dbReference>
<dbReference type="EMBL" id="JAPWTJ010001240">
    <property type="protein sequence ID" value="KAJ8973097.1"/>
    <property type="molecule type" value="Genomic_DNA"/>
</dbReference>
<comment type="caution">
    <text evidence="10">The sequence shown here is derived from an EMBL/GenBank/DDBJ whole genome shotgun (WGS) entry which is preliminary data.</text>
</comment>
<evidence type="ECO:0000256" key="7">
    <source>
        <dbReference type="ARBA" id="ARBA00023212"/>
    </source>
</evidence>
<evidence type="ECO:0000313" key="10">
    <source>
        <dbReference type="EMBL" id="KAJ8973097.1"/>
    </source>
</evidence>
<evidence type="ECO:0000256" key="8">
    <source>
        <dbReference type="ARBA" id="ARBA00023273"/>
    </source>
</evidence>
<dbReference type="Pfam" id="PF12018">
    <property type="entry name" value="FAP206"/>
    <property type="match status" value="1"/>
</dbReference>